<dbReference type="Pfam" id="PF00028">
    <property type="entry name" value="Cadherin"/>
    <property type="match status" value="2"/>
</dbReference>
<dbReference type="InterPro" id="IPR040853">
    <property type="entry name" value="RapA2_cadherin-like"/>
</dbReference>
<dbReference type="SMART" id="SM00112">
    <property type="entry name" value="CA"/>
    <property type="match status" value="2"/>
</dbReference>
<dbReference type="PANTHER" id="PTHR24026">
    <property type="entry name" value="FAT ATYPICAL CADHERIN-RELATED"/>
    <property type="match status" value="1"/>
</dbReference>
<dbReference type="SUPFAM" id="SSF49313">
    <property type="entry name" value="Cadherin-like"/>
    <property type="match status" value="2"/>
</dbReference>
<dbReference type="Gene3D" id="2.60.40.10">
    <property type="entry name" value="Immunoglobulins"/>
    <property type="match status" value="12"/>
</dbReference>
<protein>
    <recommendedName>
        <fullName evidence="8">Cadherin domain-containing protein</fullName>
    </recommendedName>
</protein>
<dbReference type="PANTHER" id="PTHR24026:SF126">
    <property type="entry name" value="PROTOCADHERIN FAT 4"/>
    <property type="match status" value="1"/>
</dbReference>
<dbReference type="InterPro" id="IPR013783">
    <property type="entry name" value="Ig-like_fold"/>
</dbReference>
<dbReference type="PROSITE" id="PS50234">
    <property type="entry name" value="VWFA"/>
    <property type="match status" value="2"/>
</dbReference>
<name>A0A510IF98_9VIBR</name>
<sequence length="3009" mass="321027">MVGKSNSTTDKYVVIGKDGHIRVVESKENLLPGEIVVETLNGDSLPAHASLERSDTNSDISPEVEEIIKAVAQGDDPTELGEEYATAAGEQLSSSLTNSGTIERSGAELLASTFFETSGLDSEQSDPNVLPDVHRSTEIDSSNSTALIDGDDVGAVREDVMLTTGGNLNVDDPDAGEAVFQPQTDVQDGNWGTFSIDEQGNWTYELNNGHPDVQALDADSDPIIRTMTVTSADGTTHDVVVTITGSDDKAIITPDQPGDDKGAVQEDVTLTTGGNLNVDDPDAGEAVFQPQTGVQDGNWGTFSIDEQGNWTYTLNNSHPDVQALDADSEPVIRTMTVTSADGTTHDVVVTITGSDDKAVITPDQPGDDKGAVQEDVTLTTGGNLNVDDPDAGEAVFQPQTDVQDGNWGTFSIDEQGNWTYTLNNSHPDVQALDADSDPVIRIMTVTSADGTTHDVVVTITGSDDNSIITPDQPGDDKGAVQEDVTLATGGNLNVDDPDVGEAAFQPQTNVQDGNWGTFSIDADGNWTYELNNSHPDVQALDADSEPVVRTIAVQSVGGGAHQIVVTITGSDDKAIITPDQPGDDKGAVQEDVTLTTGGNLNVDDPDAGEAVFQPQTDVQDGNWGTFSIDADGNWTYELNNSHPDVQALDADSDPIIRTMTVTSADGTINDVVVTITGSDDKAIITPDQPGDDKGAVQEDVTLTTGGNLNVDDPDAGEAVFQPQTGVQDGNWGTFSIDEQGNWTYKLNNSHPDVQALDADSDPVIRTMTVTSADGTTHDVVVTITGSDDKAIITPDQPGDDKGAVQEDVTLTTGGNLNVEDPDAGEAVFQPQTDVQDGNWGTFSIDADGNWTYALNNSHPDVQALDADSDPVIRTMTVTSADGTTHDVVVTITGSDDKAIITPDQPGDDKGAVQEDVTLTTGGNLNVDDPDAGEAVFQPQTDVQDGSWGTFSIDEQGNWTYKLNNSHPDVQALDADSDPVIRTMTVISADGTTHDVVVTITGSDDKAIITPDQPGDDKGAVQEDVTLTTGGNLNVDDPDAGEAVFQPQTDVQDDNWGTFSIDEQGNWTYKLNNSHPDVQALDADSDPVIRTMTVTSADGTTHDVVVTITGSDDKAIITPDQPGDDAGTVQEDVTLTTGGNLNVADPDAGEAVFQPQTDVQDGNWGTFSIDADGYWTYKLNNSHPDVQALDADSDPVIRSMTVTSADGTTHDVVVTITGSDDKAIITPDQPGDDKGAVQEDVTLTTGGNLNVDDPDAGEAVFQPQTDVQDGNWGTFSIDEQGNWTYKLNNSHPDVQALDADSDPVIRTMTVMSADGTTHDVVVTITGSDDKAVITPDQLGDDKGAVQEDVILTTGGNLNVDAPDAGEAVFQPQTDVQDGNWGTFSIDETGKWTYELNNSHPDVQALDADSDPVIRTMAVTSADGTTHDVVVTITGNNDAPEFISGTNDSHGLDEDGKADTDSYQFSINENAVAGVIGQVEAFDVDKGSNVTYQLTNHAGLFEINSHTGEISVKSGVVFDHETSDSYQLLVEAQDQSGAKDTANVNVVINDINEAPIAEDDKGIEKETKVLDHTNWDDSTDISVDYYVVDTNTGNKIGDANKADYTGDGGTHKFGVSSSLDGGTDQVKDGQIGFDDATSHSEAMRFTFADGQVADHAEVQVENLWSSWEPGVERGVWKAYYKGEVVASGVFEGTGNGKQVVSIDADGRYFDSIEMSAVGYKDGLVDPKGSEYFVTQVSADLTSFDEDYQTTGAGILELDVLANDSDPDGDELTIINYPQTEYLNLVDGKLVFDAAKYLESLPEDQRTIKTGEIKEYSFEYVIEDADGLTDKAEVTVHVVGEPISLDDSHITLDESAVGASSGVHAEGDLVANLGSASDAEFRFDSEQNLETVTSEGKPVVFEVSDDRGTLTGYVGSGDDKVKVIEASIDGKTGHYTVEQYEPVDHSELGADTLDIPVSVQVDAGGRVENATLHLGVVDSLPSVNSEHHEIMDVDPQNNSVVIALDASGSMWDDMVKNEQGVEVTRWDLARSAIKTMFEKYDDLGDVRFKIATHSGYPDGQTSEWLESVDDIDAYLDSIGRGGWTPYSQAIDQVNAALTDLSQETDDTSNHQLYFISDGAPSDFNSWTTTSDPAYAELRESLMKWSTADDFESEQRYEYLANGWDQPTEAEQSIILENAMERSIGSSGASLENIWSIGIGAGADLKYLEPVATDKGSALVVTDDSQIEGLLNKTVSGQLQSNLLDEIGGDSQWVDQIEVDGETYHYNKADGTVSASNGAIISLHSLAEIDTEHGTLTLNFENGRYDYKATNVKGHQQEKFNITVIDADGDTVTGEVAIDIRDRAPEFISNTDADQTHGTDVSGMPTADNATFNVAEQEAGLLVGKVKAFDPDGADTIKYELSGGDANLFRVDSNSGEIWLKDGVKLDHSVQDSYQLEVTATDGTDKDTTQVTLNVTENHAPTSSPVHGFAEMEDLPINKVTVVFDESNSMTRTFDGQNTVGSEATAPKTESRAYKAAEALHSMVENMIEEGGQSNTYIRLVRFDGDTSTQSWLTLDEVERMTRPPELNGRNVDDLSYRNDVAEYVRNWCDIDYGTNTDYSKALEAVMDSGDASNAVYPWQDGFDFFGPEKPTESKDTIFFISDGAPNPKEGETAAPDLNERWEDYKQTHDAKVYGIGIATSDNESAAQALEELSDQVVFIDSGEQLGQFLNHFSPEPIAGELLSGSQDADGDIMTVSLADGDFTLLSADLHDVTVDQDLVSSTSQVDGSLHVETAFGLLEVESNGSYSFTQSDSFTLEGNQQVDLNFLFKVSDGRGGVSDNVFTLTLSESGADVASTERHAVMGNDLANLLDGSETIDIMLGQDGADTLNGAAGDDILVGGLGNDILIGGLGNDILTGDEGSDTFIFTNESLSSEASMDVIKDFNLGEDKLDLSDIVSPADDDVAAMEALLDHVSASFDGEQDTLNLTITNETGQSTSVALEHFDMSGLELGASATSHEIVDQLFQHQVFTTD</sequence>
<dbReference type="InterPro" id="IPR002126">
    <property type="entry name" value="Cadherin-like_dom"/>
</dbReference>
<dbReference type="Pfam" id="PF17963">
    <property type="entry name" value="Big_9"/>
    <property type="match status" value="1"/>
</dbReference>
<dbReference type="InterPro" id="IPR002035">
    <property type="entry name" value="VWF_A"/>
</dbReference>
<feature type="domain" description="VWFA" evidence="4">
    <location>
        <begin position="1996"/>
        <end position="2230"/>
    </location>
</feature>
<dbReference type="InterPro" id="IPR018511">
    <property type="entry name" value="Hemolysin-typ_Ca-bd_CS"/>
</dbReference>
<keyword evidence="3" id="KW-0472">Membrane</keyword>
<feature type="domain" description="VWFA" evidence="4">
    <location>
        <begin position="2475"/>
        <end position="2709"/>
    </location>
</feature>
<dbReference type="InterPro" id="IPR019960">
    <property type="entry name" value="T1SS_VCA0849"/>
</dbReference>
<evidence type="ECO:0000313" key="6">
    <source>
        <dbReference type="EMBL" id="BBL92151.1"/>
    </source>
</evidence>
<dbReference type="PROSITE" id="PS50268">
    <property type="entry name" value="CADHERIN_2"/>
    <property type="match status" value="2"/>
</dbReference>
<proteinExistence type="predicted"/>
<dbReference type="Proteomes" id="UP000315115">
    <property type="component" value="Chromosome 2"/>
</dbReference>
<dbReference type="GO" id="GO:0005509">
    <property type="term" value="F:calcium ion binding"/>
    <property type="evidence" value="ECO:0007669"/>
    <property type="project" value="InterPro"/>
</dbReference>
<keyword evidence="1" id="KW-0812">Transmembrane</keyword>
<dbReference type="PROSITE" id="PS00330">
    <property type="entry name" value="HEMOLYSIN_CALCIUM"/>
    <property type="match status" value="2"/>
</dbReference>
<dbReference type="CDD" id="cd00198">
    <property type="entry name" value="vWFA"/>
    <property type="match status" value="1"/>
</dbReference>
<dbReference type="PRINTS" id="PR00313">
    <property type="entry name" value="CABNDNGRPT"/>
</dbReference>
<dbReference type="InterPro" id="IPR010221">
    <property type="entry name" value="VCBS_dom"/>
</dbReference>
<dbReference type="EMBL" id="AP019799">
    <property type="protein sequence ID" value="BBL92151.1"/>
    <property type="molecule type" value="Genomic_DNA"/>
</dbReference>
<dbReference type="GO" id="GO:0005886">
    <property type="term" value="C:plasma membrane"/>
    <property type="evidence" value="ECO:0007669"/>
    <property type="project" value="UniProtKB-SubCell"/>
</dbReference>
<dbReference type="SUPFAM" id="SSF53300">
    <property type="entry name" value="vWA-like"/>
    <property type="match status" value="2"/>
</dbReference>
<dbReference type="InterPro" id="IPR001343">
    <property type="entry name" value="Hemolysn_Ca-bd"/>
</dbReference>
<feature type="domain" description="Cadherin" evidence="5">
    <location>
        <begin position="1457"/>
        <end position="1555"/>
    </location>
</feature>
<dbReference type="GO" id="GO:0007156">
    <property type="term" value="P:homophilic cell adhesion via plasma membrane adhesion molecules"/>
    <property type="evidence" value="ECO:0007669"/>
    <property type="project" value="InterPro"/>
</dbReference>
<dbReference type="NCBIfam" id="TIGR01965">
    <property type="entry name" value="VCBS_repeat"/>
    <property type="match status" value="12"/>
</dbReference>
<dbReference type="NCBIfam" id="TIGR03661">
    <property type="entry name" value="T1SS_VCA0849"/>
    <property type="match status" value="1"/>
</dbReference>
<dbReference type="InterPro" id="IPR011049">
    <property type="entry name" value="Serralysin-like_metalloprot_C"/>
</dbReference>
<dbReference type="RefSeq" id="WP_232055407.1">
    <property type="nucleotide sequence ID" value="NZ_AP019799.1"/>
</dbReference>
<evidence type="ECO:0000256" key="3">
    <source>
        <dbReference type="ARBA" id="ARBA00022989"/>
    </source>
</evidence>
<dbReference type="InterPro" id="IPR036465">
    <property type="entry name" value="vWFA_dom_sf"/>
</dbReference>
<evidence type="ECO:0000256" key="1">
    <source>
        <dbReference type="ARBA" id="ARBA00022692"/>
    </source>
</evidence>
<evidence type="ECO:0000259" key="4">
    <source>
        <dbReference type="PROSITE" id="PS50234"/>
    </source>
</evidence>
<dbReference type="CDD" id="cd11304">
    <property type="entry name" value="Cadherin_repeat"/>
    <property type="match status" value="2"/>
</dbReference>
<dbReference type="InterPro" id="IPR015919">
    <property type="entry name" value="Cadherin-like_sf"/>
</dbReference>
<reference evidence="7" key="1">
    <citation type="submission" date="2019-07" db="EMBL/GenBank/DDBJ databases">
        <title>Complete Genome Sequences of Vibrion rotiferianus strain AM7.</title>
        <authorList>
            <person name="Miyazaki K."/>
            <person name="Wiseschart A."/>
            <person name="Pootanakit K."/>
            <person name="Ishimori K."/>
            <person name="Kitahara K."/>
        </authorList>
    </citation>
    <scope>NUCLEOTIDE SEQUENCE [LARGE SCALE GENOMIC DNA]</scope>
    <source>
        <strain evidence="7">AM7</strain>
    </source>
</reference>
<accession>A0A510IF98</accession>
<feature type="domain" description="Cadherin" evidence="5">
    <location>
        <begin position="2376"/>
        <end position="2463"/>
    </location>
</feature>
<organism evidence="6 7">
    <name type="scientific">Vibrio rotiferianus</name>
    <dbReference type="NCBI Taxonomy" id="190895"/>
    <lineage>
        <taxon>Bacteria</taxon>
        <taxon>Pseudomonadati</taxon>
        <taxon>Pseudomonadota</taxon>
        <taxon>Gammaproteobacteria</taxon>
        <taxon>Vibrionales</taxon>
        <taxon>Vibrionaceae</taxon>
        <taxon>Vibrio</taxon>
    </lineage>
</organism>
<dbReference type="Gene3D" id="3.40.50.410">
    <property type="entry name" value="von Willebrand factor, type A domain"/>
    <property type="match status" value="2"/>
</dbReference>
<keyword evidence="3" id="KW-1133">Transmembrane helix</keyword>
<dbReference type="Pfam" id="PF00353">
    <property type="entry name" value="HemolysinCabind"/>
    <property type="match status" value="1"/>
</dbReference>
<dbReference type="SMART" id="SM00327">
    <property type="entry name" value="VWA"/>
    <property type="match status" value="2"/>
</dbReference>
<dbReference type="Gene3D" id="2.60.40.60">
    <property type="entry name" value="Cadherins"/>
    <property type="match status" value="2"/>
</dbReference>
<dbReference type="Pfam" id="PF17803">
    <property type="entry name" value="Cadherin_4"/>
    <property type="match status" value="3"/>
</dbReference>
<evidence type="ECO:0000259" key="5">
    <source>
        <dbReference type="PROSITE" id="PS50268"/>
    </source>
</evidence>
<gene>
    <name evidence="6" type="ORF">VroAM7_48040</name>
</gene>
<evidence type="ECO:0008006" key="8">
    <source>
        <dbReference type="Google" id="ProtNLM"/>
    </source>
</evidence>
<dbReference type="SUPFAM" id="SSF51120">
    <property type="entry name" value="beta-Roll"/>
    <property type="match status" value="1"/>
</dbReference>
<evidence type="ECO:0000313" key="7">
    <source>
        <dbReference type="Proteomes" id="UP000315115"/>
    </source>
</evidence>
<evidence type="ECO:0000256" key="2">
    <source>
        <dbReference type="ARBA" id="ARBA00022837"/>
    </source>
</evidence>
<keyword evidence="2" id="KW-0106">Calcium</keyword>